<organism evidence="1 2">
    <name type="scientific">Lonsdalea britannica</name>
    <dbReference type="NCBI Taxonomy" id="1082704"/>
    <lineage>
        <taxon>Bacteria</taxon>
        <taxon>Pseudomonadati</taxon>
        <taxon>Pseudomonadota</taxon>
        <taxon>Gammaproteobacteria</taxon>
        <taxon>Enterobacterales</taxon>
        <taxon>Pectobacteriaceae</taxon>
        <taxon>Lonsdalea</taxon>
    </lineage>
</organism>
<keyword evidence="2" id="KW-1185">Reference proteome</keyword>
<protein>
    <submittedName>
        <fullName evidence="1">Uncharacterized protein</fullName>
    </submittedName>
</protein>
<sequence length="67" mass="7086">MGGRWRQAKLFGYDSEQNLCEVSEIIAASGVPLSVSEAYRQVRVAKMVPIVSSSAAMCAMSMTSAAG</sequence>
<accession>A0AAD0SET8</accession>
<dbReference type="KEGG" id="lbq:CKQ53_03095"/>
<dbReference type="Proteomes" id="UP000263881">
    <property type="component" value="Chromosome"/>
</dbReference>
<evidence type="ECO:0000313" key="2">
    <source>
        <dbReference type="Proteomes" id="UP000263881"/>
    </source>
</evidence>
<dbReference type="EMBL" id="CP023009">
    <property type="protein sequence ID" value="AXW86064.1"/>
    <property type="molecule type" value="Genomic_DNA"/>
</dbReference>
<name>A0AAD0SET8_9GAMM</name>
<dbReference type="AlphaFoldDB" id="A0AAD0SET8"/>
<dbReference type="RefSeq" id="WP_094102298.1">
    <property type="nucleotide sequence ID" value="NZ_CP023009.1"/>
</dbReference>
<proteinExistence type="predicted"/>
<evidence type="ECO:0000313" key="1">
    <source>
        <dbReference type="EMBL" id="AXW86064.1"/>
    </source>
</evidence>
<reference evidence="1 2" key="1">
    <citation type="submission" date="2017-08" db="EMBL/GenBank/DDBJ databases">
        <title>Comparative genomics of bacteria isolated from necrotic lesions of AOD affected trees.</title>
        <authorList>
            <person name="Doonan J."/>
            <person name="Denman S."/>
            <person name="McDonald J.E."/>
        </authorList>
    </citation>
    <scope>NUCLEOTIDE SEQUENCE [LARGE SCALE GENOMIC DNA]</scope>
    <source>
        <strain evidence="1 2">477</strain>
    </source>
</reference>
<gene>
    <name evidence="1" type="ORF">CKQ53_03095</name>
</gene>